<evidence type="ECO:0008006" key="3">
    <source>
        <dbReference type="Google" id="ProtNLM"/>
    </source>
</evidence>
<dbReference type="AlphaFoldDB" id="A0A3L6NLQ6"/>
<dbReference type="Pfam" id="PF06041">
    <property type="entry name" value="DUF924"/>
    <property type="match status" value="1"/>
</dbReference>
<dbReference type="Gene3D" id="1.20.58.320">
    <property type="entry name" value="TPR-like"/>
    <property type="match status" value="1"/>
</dbReference>
<dbReference type="InterPro" id="IPR011990">
    <property type="entry name" value="TPR-like_helical_dom_sf"/>
</dbReference>
<gene>
    <name evidence="1" type="ORF">BFJ65_g6075</name>
</gene>
<evidence type="ECO:0000313" key="1">
    <source>
        <dbReference type="EMBL" id="RKK19353.1"/>
    </source>
</evidence>
<accession>A0A3L6NLQ6</accession>
<organism evidence="1 2">
    <name type="scientific">Fusarium oxysporum f. sp. cepae</name>
    <dbReference type="NCBI Taxonomy" id="396571"/>
    <lineage>
        <taxon>Eukaryota</taxon>
        <taxon>Fungi</taxon>
        <taxon>Dikarya</taxon>
        <taxon>Ascomycota</taxon>
        <taxon>Pezizomycotina</taxon>
        <taxon>Sordariomycetes</taxon>
        <taxon>Hypocreomycetidae</taxon>
        <taxon>Hypocreales</taxon>
        <taxon>Nectriaceae</taxon>
        <taxon>Fusarium</taxon>
        <taxon>Fusarium oxysporum species complex</taxon>
    </lineage>
</organism>
<reference evidence="1 2" key="1">
    <citation type="journal article" date="2018" name="Sci. Rep.">
        <title>Characterisation of pathogen-specific regions and novel effector candidates in Fusarium oxysporum f. sp. cepae.</title>
        <authorList>
            <person name="Armitage A.D."/>
            <person name="Taylor A."/>
            <person name="Sobczyk M.K."/>
            <person name="Baxter L."/>
            <person name="Greenfield B.P."/>
            <person name="Bates H.J."/>
            <person name="Wilson F."/>
            <person name="Jackson A.C."/>
            <person name="Ott S."/>
            <person name="Harrison R.J."/>
            <person name="Clarkson J.P."/>
        </authorList>
    </citation>
    <scope>NUCLEOTIDE SEQUENCE [LARGE SCALE GENOMIC DNA]</scope>
    <source>
        <strain evidence="1 2">FoC_Fus2</strain>
    </source>
</reference>
<dbReference type="EMBL" id="MRCU01000004">
    <property type="protein sequence ID" value="RKK19353.1"/>
    <property type="molecule type" value="Genomic_DNA"/>
</dbReference>
<proteinExistence type="predicted"/>
<dbReference type="Proteomes" id="UP000270866">
    <property type="component" value="Chromosome 7"/>
</dbReference>
<sequence>MTTSAETSAELSRLLNPDTLANVREFWFRHLVDSDHFVVPDKEEAYVWFSRSDDFDQECISKFGPVLEFLSSNVKATHIDDLLRAANPTSALDWMSLIILLDQLPRNCYRGDMASIAYRFFDVLALNIAFRAIAARIPERPEVRYRHAYRFWFYMPLEHSETLEVVEIVVKEHDIMFGDSRELLSKNSSDVAQDADTGYCRDVLIKRLDTFHIWEAQLRRVVNDHISTIRKHHRYPYRDLALGRKIDETTL</sequence>
<dbReference type="Gene3D" id="1.25.40.10">
    <property type="entry name" value="Tetratricopeptide repeat domain"/>
    <property type="match status" value="1"/>
</dbReference>
<evidence type="ECO:0000313" key="2">
    <source>
        <dbReference type="Proteomes" id="UP000270866"/>
    </source>
</evidence>
<dbReference type="SUPFAM" id="SSF48452">
    <property type="entry name" value="TPR-like"/>
    <property type="match status" value="1"/>
</dbReference>
<dbReference type="InterPro" id="IPR010323">
    <property type="entry name" value="DUF924"/>
</dbReference>
<name>A0A3L6NLQ6_FUSOX</name>
<protein>
    <recommendedName>
        <fullName evidence="3">DUF924 domain protein</fullName>
    </recommendedName>
</protein>
<comment type="caution">
    <text evidence="1">The sequence shown here is derived from an EMBL/GenBank/DDBJ whole genome shotgun (WGS) entry which is preliminary data.</text>
</comment>